<dbReference type="PANTHER" id="PTHR30544:SF5">
    <property type="entry name" value="RADICAL SAM CORE DOMAIN-CONTAINING PROTEIN"/>
    <property type="match status" value="1"/>
</dbReference>
<comment type="catalytic activity">
    <reaction evidence="14">
        <text>adenosine(2503) in 23S rRNA + 2 reduced [2Fe-2S]-[ferredoxin] + 2 S-adenosyl-L-methionine = 2-methyladenosine(2503) in 23S rRNA + 5'-deoxyadenosine + L-methionine + 2 oxidized [2Fe-2S]-[ferredoxin] + S-adenosyl-L-homocysteine</text>
        <dbReference type="Rhea" id="RHEA:42916"/>
        <dbReference type="Rhea" id="RHEA-COMP:10000"/>
        <dbReference type="Rhea" id="RHEA-COMP:10001"/>
        <dbReference type="Rhea" id="RHEA-COMP:10152"/>
        <dbReference type="Rhea" id="RHEA-COMP:10282"/>
        <dbReference type="ChEBI" id="CHEBI:17319"/>
        <dbReference type="ChEBI" id="CHEBI:33737"/>
        <dbReference type="ChEBI" id="CHEBI:33738"/>
        <dbReference type="ChEBI" id="CHEBI:57844"/>
        <dbReference type="ChEBI" id="CHEBI:57856"/>
        <dbReference type="ChEBI" id="CHEBI:59789"/>
        <dbReference type="ChEBI" id="CHEBI:74411"/>
        <dbReference type="ChEBI" id="CHEBI:74497"/>
        <dbReference type="EC" id="2.1.1.192"/>
    </reaction>
</comment>
<dbReference type="Pfam" id="PF21016">
    <property type="entry name" value="RlmN_N"/>
    <property type="match status" value="1"/>
</dbReference>
<comment type="similarity">
    <text evidence="2 14">Belongs to the radical SAM superfamily. RlmN family.</text>
</comment>
<dbReference type="GO" id="GO:0070475">
    <property type="term" value="P:rRNA base methylation"/>
    <property type="evidence" value="ECO:0007669"/>
    <property type="project" value="UniProtKB-UniRule"/>
</dbReference>
<feature type="binding site" evidence="14">
    <location>
        <position position="121"/>
    </location>
    <ligand>
        <name>[4Fe-4S] cluster</name>
        <dbReference type="ChEBI" id="CHEBI:49883"/>
        <note>4Fe-4S-S-AdoMet</note>
    </ligand>
</feature>
<dbReference type="InterPro" id="IPR048641">
    <property type="entry name" value="RlmN_N"/>
</dbReference>
<feature type="domain" description="Radical SAM core" evidence="15">
    <location>
        <begin position="103"/>
        <end position="334"/>
    </location>
</feature>
<dbReference type="HAMAP" id="MF_01849">
    <property type="entry name" value="RNA_methyltr_RlmN"/>
    <property type="match status" value="1"/>
</dbReference>
<comment type="catalytic activity">
    <reaction evidence="14">
        <text>adenosine(37) in tRNA + 2 reduced [2Fe-2S]-[ferredoxin] + 2 S-adenosyl-L-methionine = 2-methyladenosine(37) in tRNA + 5'-deoxyadenosine + L-methionine + 2 oxidized [2Fe-2S]-[ferredoxin] + S-adenosyl-L-homocysteine</text>
        <dbReference type="Rhea" id="RHEA:43332"/>
        <dbReference type="Rhea" id="RHEA-COMP:10000"/>
        <dbReference type="Rhea" id="RHEA-COMP:10001"/>
        <dbReference type="Rhea" id="RHEA-COMP:10162"/>
        <dbReference type="Rhea" id="RHEA-COMP:10485"/>
        <dbReference type="ChEBI" id="CHEBI:17319"/>
        <dbReference type="ChEBI" id="CHEBI:33737"/>
        <dbReference type="ChEBI" id="CHEBI:33738"/>
        <dbReference type="ChEBI" id="CHEBI:57844"/>
        <dbReference type="ChEBI" id="CHEBI:57856"/>
        <dbReference type="ChEBI" id="CHEBI:59789"/>
        <dbReference type="ChEBI" id="CHEBI:74411"/>
        <dbReference type="ChEBI" id="CHEBI:74497"/>
        <dbReference type="EC" id="2.1.1.192"/>
    </reaction>
</comment>
<keyword evidence="8 14" id="KW-0949">S-adenosyl-L-methionine</keyword>
<evidence type="ECO:0000256" key="5">
    <source>
        <dbReference type="ARBA" id="ARBA00022552"/>
    </source>
</evidence>
<keyword evidence="17" id="KW-1185">Reference proteome</keyword>
<feature type="binding site" evidence="14">
    <location>
        <position position="296"/>
    </location>
    <ligand>
        <name>S-adenosyl-L-methionine</name>
        <dbReference type="ChEBI" id="CHEBI:59789"/>
    </ligand>
</feature>
<evidence type="ECO:0000256" key="7">
    <source>
        <dbReference type="ARBA" id="ARBA00022679"/>
    </source>
</evidence>
<evidence type="ECO:0000256" key="12">
    <source>
        <dbReference type="ARBA" id="ARBA00023014"/>
    </source>
</evidence>
<keyword evidence="9 14" id="KW-0819">tRNA processing</keyword>
<evidence type="ECO:0000256" key="14">
    <source>
        <dbReference type="HAMAP-Rule" id="MF_01849"/>
    </source>
</evidence>
<evidence type="ECO:0000256" key="9">
    <source>
        <dbReference type="ARBA" id="ARBA00022694"/>
    </source>
</evidence>
<dbReference type="Gene3D" id="3.20.20.70">
    <property type="entry name" value="Aldolase class I"/>
    <property type="match status" value="1"/>
</dbReference>
<gene>
    <name evidence="14" type="primary">rlmN</name>
    <name evidence="16" type="ORF">X474_27330</name>
</gene>
<dbReference type="STRING" id="1429043.X474_27330"/>
<dbReference type="InterPro" id="IPR027492">
    <property type="entry name" value="RNA_MTrfase_RlmN"/>
</dbReference>
<dbReference type="OrthoDB" id="9793973at2"/>
<dbReference type="PROSITE" id="PS51918">
    <property type="entry name" value="RADICAL_SAM"/>
    <property type="match status" value="1"/>
</dbReference>
<name>A0A0D2J5F6_9BACT</name>
<evidence type="ECO:0000256" key="2">
    <source>
        <dbReference type="ARBA" id="ARBA00007544"/>
    </source>
</evidence>
<keyword evidence="6 14" id="KW-0489">Methyltransferase</keyword>
<dbReference type="Proteomes" id="UP000032233">
    <property type="component" value="Unassembled WGS sequence"/>
</dbReference>
<comment type="caution">
    <text evidence="16">The sequence shown here is derived from an EMBL/GenBank/DDBJ whole genome shotgun (WGS) entry which is preliminary data.</text>
</comment>
<dbReference type="EC" id="2.1.1.192" evidence="14"/>
<dbReference type="AlphaFoldDB" id="A0A0D2J5F6"/>
<dbReference type="InterPro" id="IPR040072">
    <property type="entry name" value="Methyltransferase_A"/>
</dbReference>
<keyword evidence="5 14" id="KW-0698">rRNA processing</keyword>
<dbReference type="GO" id="GO:0019843">
    <property type="term" value="F:rRNA binding"/>
    <property type="evidence" value="ECO:0007669"/>
    <property type="project" value="UniProtKB-UniRule"/>
</dbReference>
<keyword evidence="13 14" id="KW-1015">Disulfide bond</keyword>
<evidence type="ECO:0000259" key="15">
    <source>
        <dbReference type="PROSITE" id="PS51918"/>
    </source>
</evidence>
<dbReference type="Pfam" id="PF04055">
    <property type="entry name" value="Radical_SAM"/>
    <property type="match status" value="1"/>
</dbReference>
<keyword evidence="10 14" id="KW-0479">Metal-binding</keyword>
<dbReference type="GO" id="GO:0005737">
    <property type="term" value="C:cytoplasm"/>
    <property type="evidence" value="ECO:0007669"/>
    <property type="project" value="UniProtKB-SubCell"/>
</dbReference>
<dbReference type="NCBIfam" id="TIGR00048">
    <property type="entry name" value="rRNA_mod_RlmN"/>
    <property type="match status" value="1"/>
</dbReference>
<evidence type="ECO:0000313" key="16">
    <source>
        <dbReference type="EMBL" id="KIX10926.1"/>
    </source>
</evidence>
<dbReference type="GO" id="GO:0070040">
    <property type="term" value="F:rRNA (adenine(2503)-C2-)-methyltransferase activity"/>
    <property type="evidence" value="ECO:0007669"/>
    <property type="project" value="UniProtKB-UniRule"/>
</dbReference>
<dbReference type="PIRSF" id="PIRSF006004">
    <property type="entry name" value="CHP00048"/>
    <property type="match status" value="1"/>
</dbReference>
<dbReference type="SFLD" id="SFLDS00029">
    <property type="entry name" value="Radical_SAM"/>
    <property type="match status" value="1"/>
</dbReference>
<feature type="binding site" evidence="14">
    <location>
        <position position="198"/>
    </location>
    <ligand>
        <name>S-adenosyl-L-methionine</name>
        <dbReference type="ChEBI" id="CHEBI:59789"/>
    </ligand>
</feature>
<dbReference type="FunCoup" id="A0A0D2J5F6">
    <property type="interactions" value="544"/>
</dbReference>
<dbReference type="RefSeq" id="WP_044352748.1">
    <property type="nucleotide sequence ID" value="NZ_AZAC01000078.1"/>
</dbReference>
<evidence type="ECO:0000256" key="6">
    <source>
        <dbReference type="ARBA" id="ARBA00022603"/>
    </source>
</evidence>
<feature type="binding site" evidence="14">
    <location>
        <position position="117"/>
    </location>
    <ligand>
        <name>[4Fe-4S] cluster</name>
        <dbReference type="ChEBI" id="CHEBI:49883"/>
        <note>4Fe-4S-S-AdoMet</note>
    </ligand>
</feature>
<accession>A0A0D2J5F6</accession>
<feature type="binding site" evidence="14">
    <location>
        <begin position="220"/>
        <end position="222"/>
    </location>
    <ligand>
        <name>S-adenosyl-L-methionine</name>
        <dbReference type="ChEBI" id="CHEBI:59789"/>
    </ligand>
</feature>
<comment type="cofactor">
    <cofactor evidence="14">
        <name>[4Fe-4S] cluster</name>
        <dbReference type="ChEBI" id="CHEBI:49883"/>
    </cofactor>
    <text evidence="14">Binds 1 [4Fe-4S] cluster. The cluster is coordinated with 3 cysteines and an exchangeable S-adenosyl-L-methionine.</text>
</comment>
<keyword evidence="3 14" id="KW-0004">4Fe-4S</keyword>
<evidence type="ECO:0000256" key="13">
    <source>
        <dbReference type="ARBA" id="ARBA00023157"/>
    </source>
</evidence>
<sequence>MSELKAHKPDLRDLSAMEVQDLMVRLGEKPYRARQILAWLYRRGAREISAMTDLSKELRRRLSEAASLFWYEPIKVEEAGDGTRKFLHQMADGALVESVLMPEEDHSTLCVSTQVGCRQGCRFCRTASLGFQRNLTPAEIMGQVLVARDLAEPDKPLTNLVFMGMGEPLDNLDFVCLALDNILGEYGLQMSQRKVTVSTVGRVDKLPEFARATTAALAVSLNAPNDELRSRLMPVNHRYGLDRLKEALMAYPLKPTRRITLEYVLLGGVNDQPEHAKQLMRFCHGLRCKVNLIAFNPFPKAEFRAPLPDEVAAFQNALVEHHITALVRRPRGADISAACGTLAARHHA</sequence>
<dbReference type="Gene3D" id="1.10.150.530">
    <property type="match status" value="1"/>
</dbReference>
<feature type="binding site" evidence="14">
    <location>
        <begin position="166"/>
        <end position="167"/>
    </location>
    <ligand>
        <name>S-adenosyl-L-methionine</name>
        <dbReference type="ChEBI" id="CHEBI:59789"/>
    </ligand>
</feature>
<feature type="active site" description="S-methylcysteine intermediate" evidence="14">
    <location>
        <position position="339"/>
    </location>
</feature>
<dbReference type="GO" id="GO:0000049">
    <property type="term" value="F:tRNA binding"/>
    <property type="evidence" value="ECO:0007669"/>
    <property type="project" value="UniProtKB-UniRule"/>
</dbReference>
<comment type="caution">
    <text evidence="14">Lacks conserved residue(s) required for the propagation of feature annotation.</text>
</comment>
<protein>
    <recommendedName>
        <fullName evidence="14">Probable dual-specificity RNA methyltransferase RlmN</fullName>
        <ecNumber evidence="14">2.1.1.192</ecNumber>
    </recommendedName>
    <alternativeName>
        <fullName evidence="14">23S rRNA (adenine(2503)-C(2))-methyltransferase</fullName>
    </alternativeName>
    <alternativeName>
        <fullName evidence="14">23S rRNA m2A2503 methyltransferase</fullName>
    </alternativeName>
    <alternativeName>
        <fullName evidence="14">Ribosomal RNA large subunit methyltransferase N</fullName>
    </alternativeName>
    <alternativeName>
        <fullName evidence="14">tRNA (adenine(37)-C(2))-methyltransferase</fullName>
    </alternativeName>
    <alternativeName>
        <fullName evidence="14">tRNA m2A37 methyltransferase</fullName>
    </alternativeName>
</protein>
<keyword evidence="12 14" id="KW-0411">Iron-sulfur</keyword>
<dbReference type="GO" id="GO:0030488">
    <property type="term" value="P:tRNA methylation"/>
    <property type="evidence" value="ECO:0007669"/>
    <property type="project" value="UniProtKB-UniRule"/>
</dbReference>
<feature type="binding site" evidence="14">
    <location>
        <position position="124"/>
    </location>
    <ligand>
        <name>[4Fe-4S] cluster</name>
        <dbReference type="ChEBI" id="CHEBI:49883"/>
        <note>4Fe-4S-S-AdoMet</note>
    </ligand>
</feature>
<evidence type="ECO:0000256" key="1">
    <source>
        <dbReference type="ARBA" id="ARBA00004496"/>
    </source>
</evidence>
<dbReference type="GO" id="GO:0002935">
    <property type="term" value="F:tRNA (adenine(37)-C2)-methyltransferase activity"/>
    <property type="evidence" value="ECO:0007669"/>
    <property type="project" value="UniProtKB-UniRule"/>
</dbReference>
<dbReference type="InParanoid" id="A0A0D2J5F6"/>
<dbReference type="InterPro" id="IPR058240">
    <property type="entry name" value="rSAM_sf"/>
</dbReference>
<feature type="active site" description="Proton acceptor" evidence="14">
    <location>
        <position position="97"/>
    </location>
</feature>
<proteinExistence type="inferred from homology"/>
<evidence type="ECO:0000256" key="8">
    <source>
        <dbReference type="ARBA" id="ARBA00022691"/>
    </source>
</evidence>
<evidence type="ECO:0000256" key="3">
    <source>
        <dbReference type="ARBA" id="ARBA00022485"/>
    </source>
</evidence>
<dbReference type="InterPro" id="IPR007197">
    <property type="entry name" value="rSAM"/>
</dbReference>
<reference evidence="16 17" key="1">
    <citation type="submission" date="2013-11" db="EMBL/GenBank/DDBJ databases">
        <title>Metagenomic analysis of a methanogenic consortium involved in long chain n-alkane degradation.</title>
        <authorList>
            <person name="Davidova I.A."/>
            <person name="Callaghan A.V."/>
            <person name="Wawrik B."/>
            <person name="Pruitt S."/>
            <person name="Marks C."/>
            <person name="Duncan K.E."/>
            <person name="Suflita J.M."/>
        </authorList>
    </citation>
    <scope>NUCLEOTIDE SEQUENCE [LARGE SCALE GENOMIC DNA]</scope>
    <source>
        <strain evidence="16 17">SPR</strain>
    </source>
</reference>
<evidence type="ECO:0000256" key="10">
    <source>
        <dbReference type="ARBA" id="ARBA00022723"/>
    </source>
</evidence>
<evidence type="ECO:0000313" key="17">
    <source>
        <dbReference type="Proteomes" id="UP000032233"/>
    </source>
</evidence>
<dbReference type="SUPFAM" id="SSF102114">
    <property type="entry name" value="Radical SAM enzymes"/>
    <property type="match status" value="1"/>
</dbReference>
<comment type="subcellular location">
    <subcellularLocation>
        <location evidence="1 14">Cytoplasm</location>
    </subcellularLocation>
</comment>
<dbReference type="EMBL" id="AZAC01000078">
    <property type="protein sequence ID" value="KIX10926.1"/>
    <property type="molecule type" value="Genomic_DNA"/>
</dbReference>
<keyword evidence="7 14" id="KW-0808">Transferase</keyword>
<dbReference type="CDD" id="cd01335">
    <property type="entry name" value="Radical_SAM"/>
    <property type="match status" value="1"/>
</dbReference>
<dbReference type="GO" id="GO:0046872">
    <property type="term" value="F:metal ion binding"/>
    <property type="evidence" value="ECO:0007669"/>
    <property type="project" value="UniProtKB-KW"/>
</dbReference>
<evidence type="ECO:0000256" key="4">
    <source>
        <dbReference type="ARBA" id="ARBA00022490"/>
    </source>
</evidence>
<dbReference type="FunFam" id="3.20.20.70:FF:000014">
    <property type="entry name" value="Probable dual-specificity RNA methyltransferase RlmN"/>
    <property type="match status" value="1"/>
</dbReference>
<dbReference type="InterPro" id="IPR013785">
    <property type="entry name" value="Aldolase_TIM"/>
</dbReference>
<dbReference type="PATRIC" id="fig|1429043.3.peg.5795"/>
<dbReference type="InterPro" id="IPR004383">
    <property type="entry name" value="rRNA_lsu_MTrfase_RlmN/Cfr"/>
</dbReference>
<evidence type="ECO:0000256" key="11">
    <source>
        <dbReference type="ARBA" id="ARBA00023004"/>
    </source>
</evidence>
<keyword evidence="4 14" id="KW-0963">Cytoplasm</keyword>
<dbReference type="PANTHER" id="PTHR30544">
    <property type="entry name" value="23S RRNA METHYLTRANSFERASE"/>
    <property type="match status" value="1"/>
</dbReference>
<comment type="miscellaneous">
    <text evidence="14">Reaction proceeds by a ping-pong mechanism involving intermediate methylation of a conserved cysteine residue.</text>
</comment>
<dbReference type="SFLD" id="SFLDF00275">
    <property type="entry name" value="adenosine_C2_methyltransferase"/>
    <property type="match status" value="1"/>
</dbReference>
<comment type="function">
    <text evidence="14">Specifically methylates position 2 of adenine 2503 in 23S rRNA and position 2 of adenine 37 in tRNAs.</text>
</comment>
<keyword evidence="11 14" id="KW-0408">Iron</keyword>
<dbReference type="GO" id="GO:0051539">
    <property type="term" value="F:4 iron, 4 sulfur cluster binding"/>
    <property type="evidence" value="ECO:0007669"/>
    <property type="project" value="UniProtKB-UniRule"/>
</dbReference>
<organism evidence="16 17">
    <name type="scientific">Dethiosulfatarculus sandiegensis</name>
    <dbReference type="NCBI Taxonomy" id="1429043"/>
    <lineage>
        <taxon>Bacteria</taxon>
        <taxon>Pseudomonadati</taxon>
        <taxon>Thermodesulfobacteriota</taxon>
        <taxon>Desulfarculia</taxon>
        <taxon>Desulfarculales</taxon>
        <taxon>Desulfarculaceae</taxon>
        <taxon>Dethiosulfatarculus</taxon>
    </lineage>
</organism>
<dbReference type="SFLD" id="SFLDG01062">
    <property type="entry name" value="methyltransferase_(Class_A)"/>
    <property type="match status" value="1"/>
</dbReference>